<name>A0A177TQY7_9BASI</name>
<dbReference type="Proteomes" id="UP000077521">
    <property type="component" value="Unassembled WGS sequence"/>
</dbReference>
<sequence length="687" mass="77712">MSHQGMSTKEVHAERVQGVFGQLGHHQLNFGKFILGTLRSQQSEIRSIMTKWMRLSHSVAQVEEEGSSIEAVEASHKYGPEDVLNAIIEEVYRRGDEKGVKRLKHVLLKQAAPLMVEELEDFCKNKSQYLRVSSTQVDQCSNLHTSLPPIVDLYRKELPAIFQLFSSLVDKDMAGEDNDVFGVHNQASALTAVERIIVPCISSMVYTRNRLLNRFQMLVGSFLAVTDAPDTVKGFISHCGLSVTQPTTRKALESISEAAIPSARALFADKALVKVFLFDNINIYMRRRQTRITDYSTTAALTMRTILALPSTCSPRDFTQAHIRKLRDADRSAITMNDVLPDEKFLERAAEIHIARSLLDVISVADRTRSAIRRRLEELCSQHEMNLADPQATKFTCLKLLRQNEGTLEGIQAVLTETTEDVNSDADPFLVAGDLLTVRNTQAVQDAGRYEDDDSLHRIDYAWAISGPWHLLQSWLYLIFQTYFSDTKAGKDGSLDGIRQVLRRGRTALREDKPLFNEAWEFGKHVWAGRIRAILDTERRQDPKTKLQPWKPARTRTFFAMCRRLYRKYLTAAATERARHAGDEVHAAACCYMRDWLIGAEYSAATKKGDIGRMIASERFMGMGFLGSGHHNYAHLILDRLLADKVLPSATSRILRVAQLVNRRGREGEFEGADHFQETLNKEIQVS</sequence>
<dbReference type="EMBL" id="LWDF02000906">
    <property type="protein sequence ID" value="KAE8241455.1"/>
    <property type="molecule type" value="Genomic_DNA"/>
</dbReference>
<keyword evidence="3" id="KW-1185">Reference proteome</keyword>
<evidence type="ECO:0000313" key="2">
    <source>
        <dbReference type="EMBL" id="KAE8241455.1"/>
    </source>
</evidence>
<dbReference type="InterPro" id="IPR046496">
    <property type="entry name" value="DUF6589"/>
</dbReference>
<feature type="domain" description="DUF6589" evidence="1">
    <location>
        <begin position="336"/>
        <end position="686"/>
    </location>
</feature>
<protein>
    <recommendedName>
        <fullName evidence="1">DUF6589 domain-containing protein</fullName>
    </recommendedName>
</protein>
<accession>A0A177TQY7</accession>
<evidence type="ECO:0000313" key="3">
    <source>
        <dbReference type="Proteomes" id="UP000077521"/>
    </source>
</evidence>
<organism evidence="2 3">
    <name type="scientific">Tilletia indica</name>
    <dbReference type="NCBI Taxonomy" id="43049"/>
    <lineage>
        <taxon>Eukaryota</taxon>
        <taxon>Fungi</taxon>
        <taxon>Dikarya</taxon>
        <taxon>Basidiomycota</taxon>
        <taxon>Ustilaginomycotina</taxon>
        <taxon>Exobasidiomycetes</taxon>
        <taxon>Tilletiales</taxon>
        <taxon>Tilletiaceae</taxon>
        <taxon>Tilletia</taxon>
    </lineage>
</organism>
<gene>
    <name evidence="2" type="ORF">A4X13_0g7409</name>
</gene>
<comment type="caution">
    <text evidence="2">The sequence shown here is derived from an EMBL/GenBank/DDBJ whole genome shotgun (WGS) entry which is preliminary data.</text>
</comment>
<reference evidence="2" key="1">
    <citation type="submission" date="2016-04" db="EMBL/GenBank/DDBJ databases">
        <authorList>
            <person name="Nguyen H.D."/>
            <person name="Samba Siva P."/>
            <person name="Cullis J."/>
            <person name="Levesque C.A."/>
            <person name="Hambleton S."/>
        </authorList>
    </citation>
    <scope>NUCLEOTIDE SEQUENCE</scope>
    <source>
        <strain evidence="2">DAOMC 236416</strain>
    </source>
</reference>
<proteinExistence type="predicted"/>
<reference evidence="2" key="2">
    <citation type="journal article" date="2019" name="IMA Fungus">
        <title>Genome sequencing and comparison of five Tilletia species to identify candidate genes for the detection of regulated species infecting wheat.</title>
        <authorList>
            <person name="Nguyen H.D.T."/>
            <person name="Sultana T."/>
            <person name="Kesanakurti P."/>
            <person name="Hambleton S."/>
        </authorList>
    </citation>
    <scope>NUCLEOTIDE SEQUENCE</scope>
    <source>
        <strain evidence="2">DAOMC 236416</strain>
    </source>
</reference>
<dbReference type="AlphaFoldDB" id="A0A177TQY7"/>
<dbReference type="Pfam" id="PF20231">
    <property type="entry name" value="DUF6589"/>
    <property type="match status" value="1"/>
</dbReference>
<evidence type="ECO:0000259" key="1">
    <source>
        <dbReference type="Pfam" id="PF20231"/>
    </source>
</evidence>